<proteinExistence type="predicted"/>
<dbReference type="InterPro" id="IPR042235">
    <property type="entry name" value="ZP-C_dom"/>
</dbReference>
<organism evidence="5 6">
    <name type="scientific">Paramormyrops kingsleyae</name>
    <dbReference type="NCBI Taxonomy" id="1676925"/>
    <lineage>
        <taxon>Eukaryota</taxon>
        <taxon>Metazoa</taxon>
        <taxon>Chordata</taxon>
        <taxon>Craniata</taxon>
        <taxon>Vertebrata</taxon>
        <taxon>Euteleostomi</taxon>
        <taxon>Actinopterygii</taxon>
        <taxon>Neopterygii</taxon>
        <taxon>Teleostei</taxon>
        <taxon>Osteoglossocephala</taxon>
        <taxon>Osteoglossomorpha</taxon>
        <taxon>Osteoglossiformes</taxon>
        <taxon>Mormyridae</taxon>
        <taxon>Paramormyrops</taxon>
    </lineage>
</organism>
<accession>A0A3B3Q8Y2</accession>
<dbReference type="Ensembl" id="ENSPKIT00000027081.1">
    <property type="protein sequence ID" value="ENSPKIP00000003122.1"/>
    <property type="gene ID" value="ENSPKIG00000020754.1"/>
</dbReference>
<evidence type="ECO:0000259" key="4">
    <source>
        <dbReference type="PROSITE" id="PS51034"/>
    </source>
</evidence>
<reference evidence="5" key="2">
    <citation type="submission" date="2025-09" db="UniProtKB">
        <authorList>
            <consortium name="Ensembl"/>
        </authorList>
    </citation>
    <scope>IDENTIFICATION</scope>
</reference>
<evidence type="ECO:0000256" key="1">
    <source>
        <dbReference type="ARBA" id="ARBA00022729"/>
    </source>
</evidence>
<name>A0A3B3Q8Y2_9TELE</name>
<dbReference type="PROSITE" id="PS51034">
    <property type="entry name" value="ZP_2"/>
    <property type="match status" value="1"/>
</dbReference>
<dbReference type="Proteomes" id="UP000261540">
    <property type="component" value="Unplaced"/>
</dbReference>
<dbReference type="PANTHER" id="PTHR14002">
    <property type="entry name" value="ENDOGLIN/TGF-BETA RECEPTOR TYPE III"/>
    <property type="match status" value="1"/>
</dbReference>
<dbReference type="STRING" id="1676925.ENSPKIP00000003122"/>
<dbReference type="AlphaFoldDB" id="A0A3B3Q8Y2"/>
<keyword evidence="3" id="KW-1133">Transmembrane helix</keyword>
<keyword evidence="3" id="KW-0472">Membrane</keyword>
<dbReference type="GeneTree" id="ENSGT00940000159975"/>
<reference evidence="5" key="1">
    <citation type="submission" date="2025-08" db="UniProtKB">
        <authorList>
            <consortium name="Ensembl"/>
        </authorList>
    </citation>
    <scope>IDENTIFICATION</scope>
</reference>
<protein>
    <recommendedName>
        <fullName evidence="4">ZP domain-containing protein</fullName>
    </recommendedName>
</protein>
<evidence type="ECO:0000256" key="3">
    <source>
        <dbReference type="SAM" id="Phobius"/>
    </source>
</evidence>
<keyword evidence="3" id="KW-0812">Transmembrane</keyword>
<keyword evidence="6" id="KW-1185">Reference proteome</keyword>
<feature type="transmembrane region" description="Helical" evidence="3">
    <location>
        <begin position="322"/>
        <end position="346"/>
    </location>
</feature>
<dbReference type="Pfam" id="PF00100">
    <property type="entry name" value="Zona_pellucida"/>
    <property type="match status" value="1"/>
</dbReference>
<sequence>YTCVCNKEYRDTNPDWPGRTCAGRLISIAVTTPPSPPAATVSAVHDGFEPAGNSSKTTLPSLEYHTSGLSLAEAIGVKCRANEISVTILKEFLQARNITESSLYLGMPSCGVSGGNASHVELTATLGIHTIFPLQNNTHNIAQIKLFNNLNTAPALKTVLAMPVMCIFSNSMLISTGYNPIGYNMIKDVVEGSGMFYVRFQLFNGSSPLSQNYTLSPNDEVIIEIGINSTLPQIKTVINNCWATPNSDPFDSKKYTFLENSCPVSNMSTTVLANGNSSTSRLAIRIFSAVDESVIYLHCQIQICIETEATICSTNPIGFRDVGYIILGIGLFLLCLVVLLSSVFYYRNRIGRYTFSFRPKQEKFTYHIFDT</sequence>
<dbReference type="InterPro" id="IPR055355">
    <property type="entry name" value="ZP-C"/>
</dbReference>
<dbReference type="Gene3D" id="2.60.40.4100">
    <property type="entry name" value="Zona pellucida, ZP-C domain"/>
    <property type="match status" value="1"/>
</dbReference>
<evidence type="ECO:0000256" key="2">
    <source>
        <dbReference type="ARBA" id="ARBA00023157"/>
    </source>
</evidence>
<keyword evidence="1" id="KW-0732">Signal</keyword>
<dbReference type="PANTHER" id="PTHR14002:SF22">
    <property type="entry name" value="UROMODULIN-LIKE 1"/>
    <property type="match status" value="1"/>
</dbReference>
<dbReference type="SMART" id="SM00241">
    <property type="entry name" value="ZP"/>
    <property type="match status" value="1"/>
</dbReference>
<dbReference type="Gene3D" id="2.60.40.3210">
    <property type="entry name" value="Zona pellucida, ZP-N domain"/>
    <property type="match status" value="1"/>
</dbReference>
<evidence type="ECO:0000313" key="5">
    <source>
        <dbReference type="Ensembl" id="ENSPKIP00000003122.1"/>
    </source>
</evidence>
<keyword evidence="2" id="KW-1015">Disulfide bond</keyword>
<feature type="domain" description="ZP" evidence="4">
    <location>
        <begin position="78"/>
        <end position="319"/>
    </location>
</feature>
<evidence type="ECO:0000313" key="6">
    <source>
        <dbReference type="Proteomes" id="UP000261540"/>
    </source>
</evidence>
<dbReference type="InterPro" id="IPR001507">
    <property type="entry name" value="ZP_dom"/>
</dbReference>